<evidence type="ECO:0000256" key="1">
    <source>
        <dbReference type="SAM" id="MobiDB-lite"/>
    </source>
</evidence>
<dbReference type="InterPro" id="IPR046291">
    <property type="entry name" value="DUF6328"/>
</dbReference>
<organism evidence="3 4">
    <name type="scientific">Georgenia halophila</name>
    <dbReference type="NCBI Taxonomy" id="620889"/>
    <lineage>
        <taxon>Bacteria</taxon>
        <taxon>Bacillati</taxon>
        <taxon>Actinomycetota</taxon>
        <taxon>Actinomycetes</taxon>
        <taxon>Micrococcales</taxon>
        <taxon>Bogoriellaceae</taxon>
        <taxon>Georgenia</taxon>
    </lineage>
</organism>
<keyword evidence="2" id="KW-0812">Transmembrane</keyword>
<feature type="transmembrane region" description="Helical" evidence="2">
    <location>
        <begin position="141"/>
        <end position="162"/>
    </location>
</feature>
<feature type="transmembrane region" description="Helical" evidence="2">
    <location>
        <begin position="68"/>
        <end position="90"/>
    </location>
</feature>
<protein>
    <submittedName>
        <fullName evidence="3">DUF6328 family protein</fullName>
    </submittedName>
</protein>
<dbReference type="Pfam" id="PF19853">
    <property type="entry name" value="DUF6328"/>
    <property type="match status" value="1"/>
</dbReference>
<dbReference type="Proteomes" id="UP001500622">
    <property type="component" value="Unassembled WGS sequence"/>
</dbReference>
<gene>
    <name evidence="3" type="ORF">GCM10023169_21910</name>
</gene>
<keyword evidence="2" id="KW-0472">Membrane</keyword>
<reference evidence="4" key="1">
    <citation type="journal article" date="2019" name="Int. J. Syst. Evol. Microbiol.">
        <title>The Global Catalogue of Microorganisms (GCM) 10K type strain sequencing project: providing services to taxonomists for standard genome sequencing and annotation.</title>
        <authorList>
            <consortium name="The Broad Institute Genomics Platform"/>
            <consortium name="The Broad Institute Genome Sequencing Center for Infectious Disease"/>
            <person name="Wu L."/>
            <person name="Ma J."/>
        </authorList>
    </citation>
    <scope>NUCLEOTIDE SEQUENCE [LARGE SCALE GENOMIC DNA]</scope>
    <source>
        <strain evidence="4">JCM 17810</strain>
    </source>
</reference>
<keyword evidence="2" id="KW-1133">Transmembrane helix</keyword>
<evidence type="ECO:0000313" key="3">
    <source>
        <dbReference type="EMBL" id="GAA4424839.1"/>
    </source>
</evidence>
<comment type="caution">
    <text evidence="3">The sequence shown here is derived from an EMBL/GenBank/DDBJ whole genome shotgun (WGS) entry which is preliminary data.</text>
</comment>
<feature type="region of interest" description="Disordered" evidence="1">
    <location>
        <begin position="1"/>
        <end position="23"/>
    </location>
</feature>
<evidence type="ECO:0000256" key="2">
    <source>
        <dbReference type="SAM" id="Phobius"/>
    </source>
</evidence>
<proteinExistence type="predicted"/>
<keyword evidence="4" id="KW-1185">Reference proteome</keyword>
<sequence>MTDAIHRAAGGPPLSRGRHETDDERADRNWVELLQELRVTQTGVQLLTGFLLTLPFQRRFTELDTVQVGIYLTLVLLAALTTMFVIAPVSMHRVLFQRRLKTETVRAGHRVATVGLASLGLVVVGTVLLIFDVVVGRTTSIAVAGGVLAVVAVGWLVVPLVFGSRAQRRQRDHDEAEDGDR</sequence>
<accession>A0ABP8L9M4</accession>
<name>A0ABP8L9M4_9MICO</name>
<feature type="transmembrane region" description="Helical" evidence="2">
    <location>
        <begin position="111"/>
        <end position="135"/>
    </location>
</feature>
<dbReference type="RefSeq" id="WP_345216302.1">
    <property type="nucleotide sequence ID" value="NZ_BAABGN010000009.1"/>
</dbReference>
<dbReference type="EMBL" id="BAABGN010000009">
    <property type="protein sequence ID" value="GAA4424839.1"/>
    <property type="molecule type" value="Genomic_DNA"/>
</dbReference>
<evidence type="ECO:0000313" key="4">
    <source>
        <dbReference type="Proteomes" id="UP001500622"/>
    </source>
</evidence>